<keyword evidence="4" id="KW-1185">Reference proteome</keyword>
<feature type="region of interest" description="Disordered" evidence="1">
    <location>
        <begin position="910"/>
        <end position="961"/>
    </location>
</feature>
<dbReference type="GeneID" id="24142766"/>
<keyword evidence="2" id="KW-1133">Transmembrane helix</keyword>
<evidence type="ECO:0000256" key="2">
    <source>
        <dbReference type="SAM" id="Phobius"/>
    </source>
</evidence>
<evidence type="ECO:0000256" key="1">
    <source>
        <dbReference type="SAM" id="MobiDB-lite"/>
    </source>
</evidence>
<feature type="non-terminal residue" evidence="3">
    <location>
        <position position="1"/>
    </location>
</feature>
<keyword evidence="2" id="KW-0812">Transmembrane</keyword>
<dbReference type="RefSeq" id="XP_012211777.1">
    <property type="nucleotide sequence ID" value="XM_012356387.1"/>
</dbReference>
<reference evidence="3 4" key="1">
    <citation type="journal article" date="2013" name="PLoS Genet.">
        <title>Distinctive expansion of potential virulence genes in the genome of the oomycete fish pathogen Saprolegnia parasitica.</title>
        <authorList>
            <person name="Jiang R.H."/>
            <person name="de Bruijn I."/>
            <person name="Haas B.J."/>
            <person name="Belmonte R."/>
            <person name="Lobach L."/>
            <person name="Christie J."/>
            <person name="van den Ackerveken G."/>
            <person name="Bottin A."/>
            <person name="Bulone V."/>
            <person name="Diaz-Moreno S.M."/>
            <person name="Dumas B."/>
            <person name="Fan L."/>
            <person name="Gaulin E."/>
            <person name="Govers F."/>
            <person name="Grenville-Briggs L.J."/>
            <person name="Horner N.R."/>
            <person name="Levin J.Z."/>
            <person name="Mammella M."/>
            <person name="Meijer H.J."/>
            <person name="Morris P."/>
            <person name="Nusbaum C."/>
            <person name="Oome S."/>
            <person name="Phillips A.J."/>
            <person name="van Rooyen D."/>
            <person name="Rzeszutek E."/>
            <person name="Saraiva M."/>
            <person name="Secombes C.J."/>
            <person name="Seidl M.F."/>
            <person name="Snel B."/>
            <person name="Stassen J.H."/>
            <person name="Sykes S."/>
            <person name="Tripathy S."/>
            <person name="van den Berg H."/>
            <person name="Vega-Arreguin J.C."/>
            <person name="Wawra S."/>
            <person name="Young S.K."/>
            <person name="Zeng Q."/>
            <person name="Dieguez-Uribeondo J."/>
            <person name="Russ C."/>
            <person name="Tyler B.M."/>
            <person name="van West P."/>
        </authorList>
    </citation>
    <scope>NUCLEOTIDE SEQUENCE [LARGE SCALE GENOMIC DNA]</scope>
    <source>
        <strain evidence="3 4">CBS 223.65</strain>
    </source>
</reference>
<evidence type="ECO:0000313" key="4">
    <source>
        <dbReference type="Proteomes" id="UP000030745"/>
    </source>
</evidence>
<dbReference type="Proteomes" id="UP000030745">
    <property type="component" value="Unassembled WGS sequence"/>
</dbReference>
<keyword evidence="2" id="KW-0472">Membrane</keyword>
<sequence length="1513" mass="164626">LSFQGDVTSLVLISNEYAPTTLATPSNELKQATKVFYYLCVYTSVLLLLVASLCTFYGALSGFHLAGRNLFRFNRVVGSVWIGRPLLIVRGGTAMLLLSTAQVSLVATGHGTRFASTPRTLVETIVVAGEATWITYVINDILLLVVPQLSAYYAPISSCALWLVYIVLDALSPVELSATLHRACSSTDVDYYISCTSGLVEVGSTARITLLLWLQLLVIGLALSATALVVHVRGSLASKDDMASDTPFLISSATNAFLTTMGDTNVWAIDRVACIMAGLVPFTLRRKHFTFDLKSWLVVKDTVSVYQSGKTTMVETPPLGHTISSGSLLLLSSTSPLERHSWDRPLALAGLVYMTATIVGSLSYINVSDVNLANDLWWAHFNSTGAHAFIANWYNEQLYLNASYASFALDAPNISHTSLYGAPDIFVTTAANFGSSLQHTQLNTLPAVIAGLRTMDACTHASWIFTQYCFLDFQQTWPMANSARRQERCAKMTANGAVYLESLLRNVAWADWQPCWGAAFQIAFSNDLQTSLNGQRWLAQIQAPNSLTIVDEATYWRTFGIATYDVQWQNYKKVGLLSSYNVWSAYNKKAALTLQALNGSYQFSAQTTFKAYWALANDFAAVTSNSSGVGGLSLLRSSARFAFGNTSLESVLIANTTLSAPFGAGFSFVQSILGPFGSMDMRYVRAPASAQQLLLHVLGALRSSALRSNQSQSAYLSIHVPDSMYPVPQPWLSAKLLSYGGSPLCPELGASSGLAVTTGLVSLLSYSARCSSATGAQAKMTPSREQVVFALVLSGITAASPITAICAADTSGYKACPDYLRGARSYLDTYLPAVDWAPEVAATIAETTALNISLLQLTRTNKTSPLTWSQLPLFNPSDTHFAFFAWCYMAEWLQGFREVATRLQKQRQGKAKARAAQKASETPEEKAARLQTQRQGKVKARAAQKASETPEEKAARLQKQRQAKVKARTTHDDGLHDLAGSILSHQSIDAASIKAISQNFTKYPNLAIAAFHLCSGNPDAHICNDETLNGPGGRAVCDRVLRAVGEAVGQADAARCQESARQRDAGSGRIAACASCNEALYECEGHIVDAGPIERLPAQFRLSELQVALLPTNANLVADVVSVLRVGGVHYHLNPNLVPDTGNVVLCSACAKDPNAGSYNVAPFSIAKGHDYGRRETLPKITDATLRAITAARAHHINLLVRPHHATAHCICFFADGAIQVAKTLPEVTDGRRLHVTYVGPHEECDETLKSIREHHEIVADTAYRYLHLWKGVGHPSYVDVTIDDSTQMRECMAADADMIESEVFINDDPDVVALKEHLDANDKDNDESPIDHNKSAPNLVHSAVLEQPSAINKTVNAYLDAFCDIVCPDEDIDDDHICDGPDVDNDDDAIINALDAVAGVVTEHAPVDEQLGEVSMLPAHFLVLLDSRLRTMYPGKGDFGGKSVLLVGDFWQLEVTCGRDLYHVMYEHDTETDIKAFHLFLQFHFMDLIEQMRAAACPAHQRRLTAFRALPT</sequence>
<accession>A0A067BTA0</accession>
<proteinExistence type="predicted"/>
<feature type="transmembrane region" description="Helical" evidence="2">
    <location>
        <begin position="35"/>
        <end position="60"/>
    </location>
</feature>
<feature type="transmembrane region" description="Helical" evidence="2">
    <location>
        <begin position="81"/>
        <end position="105"/>
    </location>
</feature>
<feature type="transmembrane region" description="Helical" evidence="2">
    <location>
        <begin position="125"/>
        <end position="145"/>
    </location>
</feature>
<gene>
    <name evidence="3" type="ORF">SPRG_22383</name>
</gene>
<organism evidence="3 4">
    <name type="scientific">Saprolegnia parasitica (strain CBS 223.65)</name>
    <dbReference type="NCBI Taxonomy" id="695850"/>
    <lineage>
        <taxon>Eukaryota</taxon>
        <taxon>Sar</taxon>
        <taxon>Stramenopiles</taxon>
        <taxon>Oomycota</taxon>
        <taxon>Saprolegniomycetes</taxon>
        <taxon>Saprolegniales</taxon>
        <taxon>Saprolegniaceae</taxon>
        <taxon>Saprolegnia</taxon>
    </lineage>
</organism>
<dbReference type="KEGG" id="spar:SPRG_22383"/>
<name>A0A067BTA0_SAPPC</name>
<dbReference type="OrthoDB" id="432234at2759"/>
<evidence type="ECO:0000313" key="3">
    <source>
        <dbReference type="EMBL" id="KDO17516.1"/>
    </source>
</evidence>
<dbReference type="EMBL" id="KK583640">
    <property type="protein sequence ID" value="KDO17516.1"/>
    <property type="molecule type" value="Genomic_DNA"/>
</dbReference>
<protein>
    <submittedName>
        <fullName evidence="3">Uncharacterized protein</fullName>
    </submittedName>
</protein>
<dbReference type="VEuPathDB" id="FungiDB:SPRG_22383"/>
<feature type="transmembrane region" description="Helical" evidence="2">
    <location>
        <begin position="210"/>
        <end position="232"/>
    </location>
</feature>
<feature type="non-terminal residue" evidence="3">
    <location>
        <position position="1513"/>
    </location>
</feature>